<comment type="cofactor">
    <cofactor evidence="1">
        <name>FMN</name>
        <dbReference type="ChEBI" id="CHEBI:58210"/>
    </cofactor>
</comment>
<name>A0A8H7UYM8_9FUNG</name>
<dbReference type="GO" id="GO:0050661">
    <property type="term" value="F:NADP binding"/>
    <property type="evidence" value="ECO:0007669"/>
    <property type="project" value="InterPro"/>
</dbReference>
<evidence type="ECO:0000259" key="6">
    <source>
        <dbReference type="Pfam" id="PF00724"/>
    </source>
</evidence>
<evidence type="ECO:0000256" key="1">
    <source>
        <dbReference type="ARBA" id="ARBA00001917"/>
    </source>
</evidence>
<protein>
    <recommendedName>
        <fullName evidence="6">NADH:flavin oxidoreductase/NADH oxidase N-terminal domain-containing protein</fullName>
    </recommendedName>
</protein>
<dbReference type="SUPFAM" id="SSF51395">
    <property type="entry name" value="FMN-linked oxidoreductases"/>
    <property type="match status" value="1"/>
</dbReference>
<dbReference type="Pfam" id="PF00724">
    <property type="entry name" value="Oxidored_FMN"/>
    <property type="match status" value="1"/>
</dbReference>
<dbReference type="InterPro" id="IPR013785">
    <property type="entry name" value="Aldolase_TIM"/>
</dbReference>
<keyword evidence="5" id="KW-0560">Oxidoreductase</keyword>
<dbReference type="OrthoDB" id="72788at2759"/>
<dbReference type="PANTHER" id="PTHR43303:SF4">
    <property type="entry name" value="NADPH DEHYDROGENASE C23G7.10C-RELATED"/>
    <property type="match status" value="1"/>
</dbReference>
<keyword evidence="2" id="KW-0285">Flavoprotein</keyword>
<dbReference type="GO" id="GO:0010181">
    <property type="term" value="F:FMN binding"/>
    <property type="evidence" value="ECO:0007669"/>
    <property type="project" value="InterPro"/>
</dbReference>
<dbReference type="InterPro" id="IPR044152">
    <property type="entry name" value="YqjM-like"/>
</dbReference>
<dbReference type="Gene3D" id="3.20.20.70">
    <property type="entry name" value="Aldolase class I"/>
    <property type="match status" value="1"/>
</dbReference>
<dbReference type="AlphaFoldDB" id="A0A8H7UYM8"/>
<organism evidence="7 8">
    <name type="scientific">Mucor plumbeus</name>
    <dbReference type="NCBI Taxonomy" id="97098"/>
    <lineage>
        <taxon>Eukaryota</taxon>
        <taxon>Fungi</taxon>
        <taxon>Fungi incertae sedis</taxon>
        <taxon>Mucoromycota</taxon>
        <taxon>Mucoromycotina</taxon>
        <taxon>Mucoromycetes</taxon>
        <taxon>Mucorales</taxon>
        <taxon>Mucorineae</taxon>
        <taxon>Mucoraceae</taxon>
        <taxon>Mucor</taxon>
    </lineage>
</organism>
<sequence length="394" mass="42980">MTSSAYPTIASNITPGLGSISGPVSKATPKLLTPITSKSVTLNNRIVVPPMCMYSAIDGVMNDFHASHYGSFALRGPGMIIIEATSVEDIGRISLNDLGLWKDEQIPQFKRVVDIIKAQGVVAAVQIAHAGRKANMGSSWSKGGYHNMSEEDGGWPNNIIGPSNLPFDEEHGAVRALDVSELQALAQKWADAAIRADKAGIEVLEIHCAHGYLLHNFLSGNSNKRTDQYGGSLENRLRFPLEVIQAVRNVWPQEKPLWVRISGTDYKNIETLGSDENGWDINQAIEFSKGLKEIGVDVIDVSSGGNLPNIKYPAKPLYQVPLANAIKQQANISTGAVGIITDPKEAEDILEKNQADYILVGREHLRNPAWTNRAAHDLGVSVQWTNQYSRAKRV</sequence>
<keyword evidence="8" id="KW-1185">Reference proteome</keyword>
<evidence type="ECO:0000313" key="8">
    <source>
        <dbReference type="Proteomes" id="UP000650833"/>
    </source>
</evidence>
<proteinExistence type="predicted"/>
<gene>
    <name evidence="7" type="ORF">INT46_011446</name>
</gene>
<dbReference type="Proteomes" id="UP000650833">
    <property type="component" value="Unassembled WGS sequence"/>
</dbReference>
<comment type="caution">
    <text evidence="7">The sequence shown here is derived from an EMBL/GenBank/DDBJ whole genome shotgun (WGS) entry which is preliminary data.</text>
</comment>
<evidence type="ECO:0000256" key="5">
    <source>
        <dbReference type="ARBA" id="ARBA00023002"/>
    </source>
</evidence>
<keyword evidence="3" id="KW-0288">FMN</keyword>
<dbReference type="InterPro" id="IPR001155">
    <property type="entry name" value="OxRdtase_FMN_N"/>
</dbReference>
<accession>A0A8H7UYM8</accession>
<dbReference type="CDD" id="cd02932">
    <property type="entry name" value="OYE_YqiM_FMN"/>
    <property type="match status" value="1"/>
</dbReference>
<dbReference type="GO" id="GO:0003959">
    <property type="term" value="F:NADPH dehydrogenase activity"/>
    <property type="evidence" value="ECO:0007669"/>
    <property type="project" value="InterPro"/>
</dbReference>
<dbReference type="EMBL" id="JAEPRC010000226">
    <property type="protein sequence ID" value="KAG2203541.1"/>
    <property type="molecule type" value="Genomic_DNA"/>
</dbReference>
<reference evidence="7" key="1">
    <citation type="submission" date="2020-12" db="EMBL/GenBank/DDBJ databases">
        <title>Metabolic potential, ecology and presence of endohyphal bacteria is reflected in genomic diversity of Mucoromycotina.</title>
        <authorList>
            <person name="Muszewska A."/>
            <person name="Okrasinska A."/>
            <person name="Steczkiewicz K."/>
            <person name="Drgas O."/>
            <person name="Orlowska M."/>
            <person name="Perlinska-Lenart U."/>
            <person name="Aleksandrzak-Piekarczyk T."/>
            <person name="Szatraj K."/>
            <person name="Zielenkiewicz U."/>
            <person name="Pilsyk S."/>
            <person name="Malc E."/>
            <person name="Mieczkowski P."/>
            <person name="Kruszewska J.S."/>
            <person name="Biernat P."/>
            <person name="Pawlowska J."/>
        </authorList>
    </citation>
    <scope>NUCLEOTIDE SEQUENCE</scope>
    <source>
        <strain evidence="7">CBS 226.32</strain>
    </source>
</reference>
<keyword evidence="4" id="KW-0521">NADP</keyword>
<evidence type="ECO:0000256" key="3">
    <source>
        <dbReference type="ARBA" id="ARBA00022643"/>
    </source>
</evidence>
<feature type="domain" description="NADH:flavin oxidoreductase/NADH oxidase N-terminal" evidence="6">
    <location>
        <begin position="30"/>
        <end position="378"/>
    </location>
</feature>
<evidence type="ECO:0000313" key="7">
    <source>
        <dbReference type="EMBL" id="KAG2203541.1"/>
    </source>
</evidence>
<evidence type="ECO:0000256" key="4">
    <source>
        <dbReference type="ARBA" id="ARBA00022857"/>
    </source>
</evidence>
<dbReference type="PANTHER" id="PTHR43303">
    <property type="entry name" value="NADPH DEHYDROGENASE C23G7.10C-RELATED"/>
    <property type="match status" value="1"/>
</dbReference>
<evidence type="ECO:0000256" key="2">
    <source>
        <dbReference type="ARBA" id="ARBA00022630"/>
    </source>
</evidence>